<keyword evidence="4" id="KW-0732">Signal</keyword>
<name>A0A7W8J830_9BACT</name>
<sequence>MQANKTLALLCTLICIPLASCSRVVAHANTSPPEGVPVHVARAVAQDVPLEIAAVGNVEAVESVDVKPRVAGQIKDVAFTEGQNVTKGQLLFTIDRDTLSRQQAQQQAELDRDIAMEQQATAIAARDAASQKQSQSEADTAVKLGELGVLSGQSVKQAVTISDTTRANLQADKAAIAAAAGAINADRARIAQTQLQLSFAQVVAPIAGRAGAAMVKAGNVIRENDTTLVTLLQLAPIRVAFGIPEQALAEVQHLSTLGPLEVEAGPGDGPLGKGRLDFIDNTVDPTTGTIRLKATFPNTDGALWPGEFVNVRLRLRVDANQIVVPQSAIQQGLDGKYAWRIQASVATMVPVTVLRTYRPPTSPQAASEVAVLGSGLRPGDEIVTEGQLRLTPGARVSPIDVPSGSRDSTNNTVRNGAP</sequence>
<dbReference type="PANTHER" id="PTHR30469">
    <property type="entry name" value="MULTIDRUG RESISTANCE PROTEIN MDTA"/>
    <property type="match status" value="1"/>
</dbReference>
<evidence type="ECO:0000256" key="1">
    <source>
        <dbReference type="ARBA" id="ARBA00004236"/>
    </source>
</evidence>
<protein>
    <submittedName>
        <fullName evidence="7">Multidrug efflux system membrane fusion protein</fullName>
    </submittedName>
</protein>
<dbReference type="AlphaFoldDB" id="A0A7W8J830"/>
<comment type="caution">
    <text evidence="7">The sequence shown here is derived from an EMBL/GenBank/DDBJ whole genome shotgun (WGS) entry which is preliminary data.</text>
</comment>
<feature type="signal peptide" evidence="4">
    <location>
        <begin position="1"/>
        <end position="28"/>
    </location>
</feature>
<feature type="compositionally biased region" description="Polar residues" evidence="3">
    <location>
        <begin position="405"/>
        <end position="418"/>
    </location>
</feature>
<gene>
    <name evidence="7" type="ORF">HDF10_000999</name>
</gene>
<reference evidence="7 8" key="1">
    <citation type="submission" date="2020-08" db="EMBL/GenBank/DDBJ databases">
        <title>Genomic Encyclopedia of Type Strains, Phase IV (KMG-V): Genome sequencing to study the core and pangenomes of soil and plant-associated prokaryotes.</title>
        <authorList>
            <person name="Whitman W."/>
        </authorList>
    </citation>
    <scope>NUCLEOTIDE SEQUENCE [LARGE SCALE GENOMIC DNA]</scope>
    <source>
        <strain evidence="7 8">M8US30</strain>
    </source>
</reference>
<dbReference type="EMBL" id="JACHDZ010000001">
    <property type="protein sequence ID" value="MBB5343049.1"/>
    <property type="molecule type" value="Genomic_DNA"/>
</dbReference>
<evidence type="ECO:0000313" key="8">
    <source>
        <dbReference type="Proteomes" id="UP000569092"/>
    </source>
</evidence>
<comment type="similarity">
    <text evidence="2">Belongs to the membrane fusion protein (MFP) (TC 8.A.1) family.</text>
</comment>
<feature type="domain" description="Multidrug resistance protein MdtA-like beta-barrel" evidence="6">
    <location>
        <begin position="236"/>
        <end position="315"/>
    </location>
</feature>
<dbReference type="NCBIfam" id="TIGR01730">
    <property type="entry name" value="RND_mfp"/>
    <property type="match status" value="1"/>
</dbReference>
<dbReference type="Proteomes" id="UP000569092">
    <property type="component" value="Unassembled WGS sequence"/>
</dbReference>
<evidence type="ECO:0000259" key="5">
    <source>
        <dbReference type="Pfam" id="PF25917"/>
    </source>
</evidence>
<organism evidence="7 8">
    <name type="scientific">Tunturiibacter lichenicola</name>
    <dbReference type="NCBI Taxonomy" id="2051959"/>
    <lineage>
        <taxon>Bacteria</taxon>
        <taxon>Pseudomonadati</taxon>
        <taxon>Acidobacteriota</taxon>
        <taxon>Terriglobia</taxon>
        <taxon>Terriglobales</taxon>
        <taxon>Acidobacteriaceae</taxon>
        <taxon>Tunturiibacter</taxon>
    </lineage>
</organism>
<dbReference type="Gene3D" id="2.40.420.20">
    <property type="match status" value="1"/>
</dbReference>
<dbReference type="Gene3D" id="1.10.287.470">
    <property type="entry name" value="Helix hairpin bin"/>
    <property type="match status" value="1"/>
</dbReference>
<dbReference type="InterPro" id="IPR058625">
    <property type="entry name" value="MdtA-like_BSH"/>
</dbReference>
<dbReference type="PANTHER" id="PTHR30469:SF36">
    <property type="entry name" value="BLL3903 PROTEIN"/>
    <property type="match status" value="1"/>
</dbReference>
<dbReference type="GO" id="GO:1990281">
    <property type="term" value="C:efflux pump complex"/>
    <property type="evidence" value="ECO:0007669"/>
    <property type="project" value="TreeGrafter"/>
</dbReference>
<dbReference type="SUPFAM" id="SSF111369">
    <property type="entry name" value="HlyD-like secretion proteins"/>
    <property type="match status" value="1"/>
</dbReference>
<dbReference type="Pfam" id="PF25917">
    <property type="entry name" value="BSH_RND"/>
    <property type="match status" value="1"/>
</dbReference>
<dbReference type="Gene3D" id="2.40.50.100">
    <property type="match status" value="1"/>
</dbReference>
<dbReference type="InterPro" id="IPR058626">
    <property type="entry name" value="MdtA-like_b-barrel"/>
</dbReference>
<proteinExistence type="inferred from homology"/>
<accession>A0A7W8J830</accession>
<evidence type="ECO:0000256" key="2">
    <source>
        <dbReference type="ARBA" id="ARBA00009477"/>
    </source>
</evidence>
<evidence type="ECO:0000256" key="4">
    <source>
        <dbReference type="SAM" id="SignalP"/>
    </source>
</evidence>
<evidence type="ECO:0000259" key="6">
    <source>
        <dbReference type="Pfam" id="PF25944"/>
    </source>
</evidence>
<dbReference type="GO" id="GO:0015562">
    <property type="term" value="F:efflux transmembrane transporter activity"/>
    <property type="evidence" value="ECO:0007669"/>
    <property type="project" value="TreeGrafter"/>
</dbReference>
<dbReference type="Pfam" id="PF25944">
    <property type="entry name" value="Beta-barrel_RND"/>
    <property type="match status" value="1"/>
</dbReference>
<dbReference type="Gene3D" id="2.40.30.170">
    <property type="match status" value="1"/>
</dbReference>
<evidence type="ECO:0000313" key="7">
    <source>
        <dbReference type="EMBL" id="MBB5343049.1"/>
    </source>
</evidence>
<feature type="domain" description="Multidrug resistance protein MdtA-like barrel-sandwich hybrid" evidence="5">
    <location>
        <begin position="63"/>
        <end position="229"/>
    </location>
</feature>
<feature type="chain" id="PRO_5031373169" evidence="4">
    <location>
        <begin position="29"/>
        <end position="418"/>
    </location>
</feature>
<feature type="region of interest" description="Disordered" evidence="3">
    <location>
        <begin position="393"/>
        <end position="418"/>
    </location>
</feature>
<dbReference type="InterPro" id="IPR006143">
    <property type="entry name" value="RND_pump_MFP"/>
</dbReference>
<evidence type="ECO:0000256" key="3">
    <source>
        <dbReference type="SAM" id="MobiDB-lite"/>
    </source>
</evidence>
<comment type="subcellular location">
    <subcellularLocation>
        <location evidence="1">Cell membrane</location>
    </subcellularLocation>
</comment>